<organism evidence="1 2">
    <name type="scientific">Rhododendron simsii</name>
    <name type="common">Sims's rhododendron</name>
    <dbReference type="NCBI Taxonomy" id="118357"/>
    <lineage>
        <taxon>Eukaryota</taxon>
        <taxon>Viridiplantae</taxon>
        <taxon>Streptophyta</taxon>
        <taxon>Embryophyta</taxon>
        <taxon>Tracheophyta</taxon>
        <taxon>Spermatophyta</taxon>
        <taxon>Magnoliopsida</taxon>
        <taxon>eudicotyledons</taxon>
        <taxon>Gunneridae</taxon>
        <taxon>Pentapetalae</taxon>
        <taxon>asterids</taxon>
        <taxon>Ericales</taxon>
        <taxon>Ericaceae</taxon>
        <taxon>Ericoideae</taxon>
        <taxon>Rhodoreae</taxon>
        <taxon>Rhododendron</taxon>
    </lineage>
</organism>
<reference evidence="1" key="1">
    <citation type="submission" date="2019-11" db="EMBL/GenBank/DDBJ databases">
        <authorList>
            <person name="Liu Y."/>
            <person name="Hou J."/>
            <person name="Li T.-Q."/>
            <person name="Guan C.-H."/>
            <person name="Wu X."/>
            <person name="Wu H.-Z."/>
            <person name="Ling F."/>
            <person name="Zhang R."/>
            <person name="Shi X.-G."/>
            <person name="Ren J.-P."/>
            <person name="Chen E.-F."/>
            <person name="Sun J.-M."/>
        </authorList>
    </citation>
    <scope>NUCLEOTIDE SEQUENCE</scope>
    <source>
        <strain evidence="1">Adult_tree_wgs_1</strain>
        <tissue evidence="1">Leaves</tissue>
    </source>
</reference>
<comment type="caution">
    <text evidence="1">The sequence shown here is derived from an EMBL/GenBank/DDBJ whole genome shotgun (WGS) entry which is preliminary data.</text>
</comment>
<evidence type="ECO:0000313" key="1">
    <source>
        <dbReference type="EMBL" id="KAF7123554.1"/>
    </source>
</evidence>
<sequence length="85" mass="9285">MIYSHSNIPKYPERDVELGAGVRGGAAVRAAVSGAAVSSAGAKQMRGIQQLSHGRRVHSHPHFALLRRHLPFLDRHRSSPVLRLS</sequence>
<name>A0A834G374_RHOSS</name>
<protein>
    <submittedName>
        <fullName evidence="1">Uncharacterized protein</fullName>
    </submittedName>
</protein>
<dbReference type="EMBL" id="WJXA01000012">
    <property type="protein sequence ID" value="KAF7123554.1"/>
    <property type="molecule type" value="Genomic_DNA"/>
</dbReference>
<gene>
    <name evidence="1" type="ORF">RHSIM_Rhsim12G0024600</name>
</gene>
<keyword evidence="2" id="KW-1185">Reference proteome</keyword>
<accession>A0A834G374</accession>
<dbReference type="AlphaFoldDB" id="A0A834G374"/>
<evidence type="ECO:0000313" key="2">
    <source>
        <dbReference type="Proteomes" id="UP000626092"/>
    </source>
</evidence>
<dbReference type="Proteomes" id="UP000626092">
    <property type="component" value="Unassembled WGS sequence"/>
</dbReference>
<proteinExistence type="predicted"/>